<evidence type="ECO:0000259" key="3">
    <source>
        <dbReference type="Pfam" id="PF21537"/>
    </source>
</evidence>
<dbReference type="OrthoDB" id="359029at2"/>
<dbReference type="NCBIfam" id="TIGR03943">
    <property type="entry name" value="TIGR03943 family putative permease subunit"/>
    <property type="match status" value="1"/>
</dbReference>
<proteinExistence type="predicted"/>
<reference evidence="4 5" key="1">
    <citation type="submission" date="2019-03" db="EMBL/GenBank/DDBJ databases">
        <title>Genomic Encyclopedia of Type Strains, Phase IV (KMG-IV): sequencing the most valuable type-strain genomes for metagenomic binning, comparative biology and taxonomic classification.</title>
        <authorList>
            <person name="Goeker M."/>
        </authorList>
    </citation>
    <scope>NUCLEOTIDE SEQUENCE [LARGE SCALE GENOMIC DNA]</scope>
    <source>
        <strain evidence="4 5">DSM 45765</strain>
    </source>
</reference>
<evidence type="ECO:0000259" key="2">
    <source>
        <dbReference type="Pfam" id="PF09323"/>
    </source>
</evidence>
<dbReference type="InterPro" id="IPR015402">
    <property type="entry name" value="DUF1980"/>
</dbReference>
<dbReference type="InterPro" id="IPR052955">
    <property type="entry name" value="UPF0703_membrane_permease"/>
</dbReference>
<dbReference type="RefSeq" id="WP_132876316.1">
    <property type="nucleotide sequence ID" value="NZ_SLXQ01000002.1"/>
</dbReference>
<feature type="transmembrane region" description="Helical" evidence="1">
    <location>
        <begin position="79"/>
        <end position="98"/>
    </location>
</feature>
<feature type="domain" description="DUF1980" evidence="3">
    <location>
        <begin position="147"/>
        <end position="236"/>
    </location>
</feature>
<comment type="caution">
    <text evidence="4">The sequence shown here is derived from an EMBL/GenBank/DDBJ whole genome shotgun (WGS) entry which is preliminary data.</text>
</comment>
<feature type="domain" description="DUF1980" evidence="2">
    <location>
        <begin position="10"/>
        <end position="98"/>
    </location>
</feature>
<dbReference type="AlphaFoldDB" id="A0A4R2QXN1"/>
<dbReference type="InterPro" id="IPR048447">
    <property type="entry name" value="DUF1980_C"/>
</dbReference>
<dbReference type="Pfam" id="PF21537">
    <property type="entry name" value="DUF1980_C"/>
    <property type="match status" value="1"/>
</dbReference>
<dbReference type="Proteomes" id="UP000294911">
    <property type="component" value="Unassembled WGS sequence"/>
</dbReference>
<sequence>MRRETQNILLVLTGGALLKIAFGDTYLRYVKPSQQPLLIIAGVVILALAAVAIVRDIKARQPKTSQPRARAAGHDHARSAWLLTLPVLAIFVVAPPALGADSVDRDSSRATAGATDSAFPPLPRGAVVDLSVTEFVTRAGWDTANSLDDRTVELTGFVVRDGESLRLARMVVTCCAADAAPLSVRLHDAPATGLRSDDWITVTGQLVPGTATEASDYQPVLRVDSLREVSAPRNPYE</sequence>
<feature type="transmembrane region" description="Helical" evidence="1">
    <location>
        <begin position="39"/>
        <end position="58"/>
    </location>
</feature>
<dbReference type="Pfam" id="PF09323">
    <property type="entry name" value="DUF1980"/>
    <property type="match status" value="1"/>
</dbReference>
<keyword evidence="1" id="KW-0472">Membrane</keyword>
<keyword evidence="5" id="KW-1185">Reference proteome</keyword>
<dbReference type="PANTHER" id="PTHR40047">
    <property type="entry name" value="UPF0703 PROTEIN YCGQ"/>
    <property type="match status" value="1"/>
</dbReference>
<accession>A0A4R2QXN1</accession>
<evidence type="ECO:0000313" key="4">
    <source>
        <dbReference type="EMBL" id="TCP54913.1"/>
    </source>
</evidence>
<keyword evidence="1" id="KW-0812">Transmembrane</keyword>
<dbReference type="EMBL" id="SLXQ01000002">
    <property type="protein sequence ID" value="TCP54913.1"/>
    <property type="molecule type" value="Genomic_DNA"/>
</dbReference>
<name>A0A4R2QXN1_9PSEU</name>
<dbReference type="InterPro" id="IPR048493">
    <property type="entry name" value="DUF1980_N"/>
</dbReference>
<keyword evidence="1" id="KW-1133">Transmembrane helix</keyword>
<evidence type="ECO:0000256" key="1">
    <source>
        <dbReference type="SAM" id="Phobius"/>
    </source>
</evidence>
<organism evidence="4 5">
    <name type="scientific">Tamaricihabitans halophyticus</name>
    <dbReference type="NCBI Taxonomy" id="1262583"/>
    <lineage>
        <taxon>Bacteria</taxon>
        <taxon>Bacillati</taxon>
        <taxon>Actinomycetota</taxon>
        <taxon>Actinomycetes</taxon>
        <taxon>Pseudonocardiales</taxon>
        <taxon>Pseudonocardiaceae</taxon>
        <taxon>Tamaricihabitans</taxon>
    </lineage>
</organism>
<dbReference type="PANTHER" id="PTHR40047:SF1">
    <property type="entry name" value="UPF0703 PROTEIN YCGQ"/>
    <property type="match status" value="1"/>
</dbReference>
<protein>
    <submittedName>
        <fullName evidence="4">Putative repeat protein (TIGR03943 family)</fullName>
    </submittedName>
</protein>
<evidence type="ECO:0000313" key="5">
    <source>
        <dbReference type="Proteomes" id="UP000294911"/>
    </source>
</evidence>
<gene>
    <name evidence="4" type="ORF">EV191_102122</name>
</gene>